<dbReference type="WBParaSite" id="scaffold52745_cov305.g25444">
    <property type="protein sequence ID" value="scaffold52745_cov305.g25444"/>
    <property type="gene ID" value="scaffold52745_cov305.g25444"/>
</dbReference>
<feature type="coiled-coil region" evidence="1">
    <location>
        <begin position="10"/>
        <end position="51"/>
    </location>
</feature>
<dbReference type="AlphaFoldDB" id="A0A915MWM1"/>
<keyword evidence="1" id="KW-0175">Coiled coil</keyword>
<name>A0A915MWM1_MELJA</name>
<sequence length="84" mass="9845">MILEAKDSEKKEVENRASDLFIKVEESQRAIDGFEQEKVKLKEEVRSKDDTIKYLEGTVAWHKDLNVKLTHEKDELLGTIMRIQ</sequence>
<reference evidence="3" key="1">
    <citation type="submission" date="2022-11" db="UniProtKB">
        <authorList>
            <consortium name="WormBaseParasite"/>
        </authorList>
    </citation>
    <scope>IDENTIFICATION</scope>
</reference>
<keyword evidence="2" id="KW-1185">Reference proteome</keyword>
<dbReference type="Proteomes" id="UP000887561">
    <property type="component" value="Unplaced"/>
</dbReference>
<accession>A0A915MWM1</accession>
<evidence type="ECO:0000256" key="1">
    <source>
        <dbReference type="SAM" id="Coils"/>
    </source>
</evidence>
<proteinExistence type="predicted"/>
<protein>
    <submittedName>
        <fullName evidence="3">Uncharacterized protein</fullName>
    </submittedName>
</protein>
<evidence type="ECO:0000313" key="3">
    <source>
        <dbReference type="WBParaSite" id="scaffold52745_cov305.g25444"/>
    </source>
</evidence>
<organism evidence="2 3">
    <name type="scientific">Meloidogyne javanica</name>
    <name type="common">Root-knot nematode worm</name>
    <dbReference type="NCBI Taxonomy" id="6303"/>
    <lineage>
        <taxon>Eukaryota</taxon>
        <taxon>Metazoa</taxon>
        <taxon>Ecdysozoa</taxon>
        <taxon>Nematoda</taxon>
        <taxon>Chromadorea</taxon>
        <taxon>Rhabditida</taxon>
        <taxon>Tylenchina</taxon>
        <taxon>Tylenchomorpha</taxon>
        <taxon>Tylenchoidea</taxon>
        <taxon>Meloidogynidae</taxon>
        <taxon>Meloidogyninae</taxon>
        <taxon>Meloidogyne</taxon>
        <taxon>Meloidogyne incognita group</taxon>
    </lineage>
</organism>
<evidence type="ECO:0000313" key="2">
    <source>
        <dbReference type="Proteomes" id="UP000887561"/>
    </source>
</evidence>